<proteinExistence type="inferred from homology"/>
<dbReference type="SUPFAM" id="SSF50998">
    <property type="entry name" value="Quinoprotein alcohol dehydrogenase-like"/>
    <property type="match status" value="1"/>
</dbReference>
<comment type="cofactor">
    <cofactor evidence="1">
        <name>pyrroloquinoline quinone</name>
        <dbReference type="ChEBI" id="CHEBI:58442"/>
    </cofactor>
</comment>
<dbReference type="InterPro" id="IPR018391">
    <property type="entry name" value="PQQ_b-propeller_rpt"/>
</dbReference>
<reference evidence="5" key="1">
    <citation type="submission" date="2018-05" db="EMBL/GenBank/DDBJ databases">
        <authorList>
            <person name="Lanie J.A."/>
            <person name="Ng W.-L."/>
            <person name="Kazmierczak K.M."/>
            <person name="Andrzejewski T.M."/>
            <person name="Davidsen T.M."/>
            <person name="Wayne K.J."/>
            <person name="Tettelin H."/>
            <person name="Glass J.I."/>
            <person name="Rusch D."/>
            <person name="Podicherti R."/>
            <person name="Tsui H.-C.T."/>
            <person name="Winkler M.E."/>
        </authorList>
    </citation>
    <scope>NUCLEOTIDE SEQUENCE</scope>
</reference>
<evidence type="ECO:0000313" key="5">
    <source>
        <dbReference type="EMBL" id="SUZ73658.1"/>
    </source>
</evidence>
<organism evidence="5">
    <name type="scientific">marine metagenome</name>
    <dbReference type="NCBI Taxonomy" id="408172"/>
    <lineage>
        <taxon>unclassified sequences</taxon>
        <taxon>metagenomes</taxon>
        <taxon>ecological metagenomes</taxon>
    </lineage>
</organism>
<sequence>MLTVAVLAPLEATAQGTAQRTFRPLTQAVLNNPDPADWLMWRGGYANWGYSPLDQITPGNVNDLRLAWSWAFAPAGPGSTGMQVEPIVYDGVMYIRHANERYSAHDATTGDIIWEYSRDLPEEITSGEAVFTVHRGRGVFLFEDRLIGHSTDGMLFALDPRTGTLVWETEMTDYRAGQQPSGAPVVFNGAIAVPYNCSSWSAPGPCHLSAYDVESGEMLWRWHTSPTPEDPTHETWGDDPQVYPLASRRNMSPWQTPAVDTERGLFIFGIGSSAPQQPELAGTDGEWPDRLYHGSTVALDARTGELVWWAQHHTDMWNNDATYDRILVDAPLTPDPPDALGVNPDITPGEARELVIGSFSKDAIFYAYDRSDGTFLYARPTAYQNVIQGYDGRTGAFITNPDAVMIADADREATICRENRQIPQGAYSPLTNAYYVPAFNGRCSVMRVRSLSPTLQTGYNTTTVRSAPNPVAHLGQPEAIDVSTGKTLWRLDREAPLYGMLTTGGGLLFSADTYRRFYAIDQWTGEILWETILNGVSDMAPITYSVDGRQYIAVISPGGTLGSSSHVGQLRARVPIGQRNVGHTLFVFALPE</sequence>
<accession>A0A381Q424</accession>
<dbReference type="SMART" id="SM00564">
    <property type="entry name" value="PQQ"/>
    <property type="match status" value="4"/>
</dbReference>
<protein>
    <recommendedName>
        <fullName evidence="4">Pyrrolo-quinoline quinone repeat domain-containing protein</fullName>
    </recommendedName>
</protein>
<dbReference type="GO" id="GO:0016491">
    <property type="term" value="F:oxidoreductase activity"/>
    <property type="evidence" value="ECO:0007669"/>
    <property type="project" value="UniProtKB-KW"/>
</dbReference>
<keyword evidence="3" id="KW-0560">Oxidoreductase</keyword>
<dbReference type="EMBL" id="UINC01001185">
    <property type="protein sequence ID" value="SUZ73658.1"/>
    <property type="molecule type" value="Genomic_DNA"/>
</dbReference>
<dbReference type="AlphaFoldDB" id="A0A381Q424"/>
<gene>
    <name evidence="5" type="ORF">METZ01_LOCUS26512</name>
</gene>
<dbReference type="Pfam" id="PF01011">
    <property type="entry name" value="PQQ"/>
    <property type="match status" value="2"/>
</dbReference>
<dbReference type="Gene3D" id="2.140.10.10">
    <property type="entry name" value="Quinoprotein alcohol dehydrogenase-like superfamily"/>
    <property type="match status" value="1"/>
</dbReference>
<name>A0A381Q424_9ZZZZ</name>
<evidence type="ECO:0000256" key="1">
    <source>
        <dbReference type="ARBA" id="ARBA00001931"/>
    </source>
</evidence>
<evidence type="ECO:0000256" key="3">
    <source>
        <dbReference type="ARBA" id="ARBA00023002"/>
    </source>
</evidence>
<dbReference type="PANTHER" id="PTHR32303:SF10">
    <property type="entry name" value="OUTER MEMBRANE PROTEIN ASSEMBLY FACTOR BAMB"/>
    <property type="match status" value="1"/>
</dbReference>
<dbReference type="PANTHER" id="PTHR32303">
    <property type="entry name" value="QUINOPROTEIN ALCOHOL DEHYDROGENASE (CYTOCHROME C)"/>
    <property type="match status" value="1"/>
</dbReference>
<comment type="similarity">
    <text evidence="2">Belongs to the bacterial PQQ dehydrogenase family.</text>
</comment>
<feature type="domain" description="Pyrrolo-quinoline quinone repeat" evidence="4">
    <location>
        <begin position="493"/>
        <end position="552"/>
    </location>
</feature>
<dbReference type="InterPro" id="IPR011047">
    <property type="entry name" value="Quinoprotein_ADH-like_sf"/>
</dbReference>
<feature type="domain" description="Pyrrolo-quinoline quinone repeat" evidence="4">
    <location>
        <begin position="38"/>
        <end position="332"/>
    </location>
</feature>
<evidence type="ECO:0000259" key="4">
    <source>
        <dbReference type="Pfam" id="PF01011"/>
    </source>
</evidence>
<evidence type="ECO:0000256" key="2">
    <source>
        <dbReference type="ARBA" id="ARBA00008156"/>
    </source>
</evidence>
<dbReference type="InterPro" id="IPR002372">
    <property type="entry name" value="PQQ_rpt_dom"/>
</dbReference>